<dbReference type="AlphaFoldDB" id="A0ABD0U251"/>
<accession>A0ABD0U251</accession>
<dbReference type="Pfam" id="PF18511">
    <property type="entry name" value="F-box_5"/>
    <property type="match status" value="1"/>
</dbReference>
<proteinExistence type="predicted"/>
<comment type="caution">
    <text evidence="2">The sequence shown here is derived from an EMBL/GenBank/DDBJ whole genome shotgun (WGS) entry which is preliminary data.</text>
</comment>
<dbReference type="EMBL" id="JANQDX010000018">
    <property type="protein sequence ID" value="KAL0906064.1"/>
    <property type="molecule type" value="Genomic_DNA"/>
</dbReference>
<gene>
    <name evidence="2" type="ORF">M5K25_024526</name>
</gene>
<evidence type="ECO:0000313" key="2">
    <source>
        <dbReference type="EMBL" id="KAL0906064.1"/>
    </source>
</evidence>
<dbReference type="CDD" id="cd22159">
    <property type="entry name" value="F-box_AtTIR1-like"/>
    <property type="match status" value="1"/>
</dbReference>
<evidence type="ECO:0000259" key="1">
    <source>
        <dbReference type="Pfam" id="PF18511"/>
    </source>
</evidence>
<dbReference type="InterPro" id="IPR032675">
    <property type="entry name" value="LRR_dom_sf"/>
</dbReference>
<dbReference type="PANTHER" id="PTHR13318">
    <property type="entry name" value="PARTNER OF PAIRED, ISOFORM B-RELATED"/>
    <property type="match status" value="1"/>
</dbReference>
<organism evidence="2 3">
    <name type="scientific">Dendrobium thyrsiflorum</name>
    <name type="common">Pinecone-like raceme dendrobium</name>
    <name type="synonym">Orchid</name>
    <dbReference type="NCBI Taxonomy" id="117978"/>
    <lineage>
        <taxon>Eukaryota</taxon>
        <taxon>Viridiplantae</taxon>
        <taxon>Streptophyta</taxon>
        <taxon>Embryophyta</taxon>
        <taxon>Tracheophyta</taxon>
        <taxon>Spermatophyta</taxon>
        <taxon>Magnoliopsida</taxon>
        <taxon>Liliopsida</taxon>
        <taxon>Asparagales</taxon>
        <taxon>Orchidaceae</taxon>
        <taxon>Epidendroideae</taxon>
        <taxon>Malaxideae</taxon>
        <taxon>Dendrobiinae</taxon>
        <taxon>Dendrobium</taxon>
    </lineage>
</organism>
<dbReference type="InterPro" id="IPR041567">
    <property type="entry name" value="COI1_F-box"/>
</dbReference>
<sequence>MADGGGTASTDRSTHLHDLPDGVLLQTFSLIIDVRTRNSVSRTCRKWYSLERSTRTNLSLRGNIRDLFLLPTCFPSISHLDLSLLSPWGHHPADFHLLTRRFLLAFPSVVSLTIYARAAAMVPNWPNLRHVALVRWHPRPNQPPGFDLSPLLSSCPNLTSLDLSRFYCWPEDIPAALASHPSAAESLTHLDLLCSAASEGYRSSELVAIATACPNLRRLLVPCVFNPRFFDFVGDDAILAVAAACPNLSLLHLADPLTLSASREIPDSTTTPRDDSRITRAGLQGLFSALPLLEDLTLDLCHDVVDSGEALEVLSRRCPRIRSLKFGRFQGVCRAAGLHLDGVAVCGGLRNLCIKNSDDLSDSSLATIARGCRQLSRFEIHGCALVSETGIKRLAAVLRSTLKEVMISDCRNLDAASSLRALGPIRDRIERLHIDCIWEKPGTLPAEVATDDLDCDDDEFEFDEEGMSSKKCRYSDQNNLYDNGGSEFWCKTFNRLRYLSLWLPAGELLSPLPESGLENCPELEEISIKVEGDCRTCPRPAQPVFGLSSLALYTKLSKMKLDCGEAIGYALTAPTGHMDLSLWERFYLHGIGDLNLHELDYWPLQDKEVNQRSLSLPASGLIQGCLSLRKLFIHGTANEHFMRFFLEIPDLRDVQLREDYYPAPDNDMSTEMRVDSCSRFEDALNRRPIRD</sequence>
<dbReference type="Proteomes" id="UP001552299">
    <property type="component" value="Unassembled WGS sequence"/>
</dbReference>
<dbReference type="SUPFAM" id="SSF81383">
    <property type="entry name" value="F-box domain"/>
    <property type="match status" value="1"/>
</dbReference>
<protein>
    <recommendedName>
        <fullName evidence="1">COI1 F-box domain-containing protein</fullName>
    </recommendedName>
</protein>
<name>A0ABD0U251_DENTH</name>
<dbReference type="Gene3D" id="3.80.10.10">
    <property type="entry name" value="Ribonuclease Inhibitor"/>
    <property type="match status" value="1"/>
</dbReference>
<dbReference type="InterPro" id="IPR036047">
    <property type="entry name" value="F-box-like_dom_sf"/>
</dbReference>
<dbReference type="SUPFAM" id="SSF52047">
    <property type="entry name" value="RNI-like"/>
    <property type="match status" value="1"/>
</dbReference>
<dbReference type="PANTHER" id="PTHR13318:SF148">
    <property type="entry name" value="F-BOX PROTEIN MAX2"/>
    <property type="match status" value="1"/>
</dbReference>
<dbReference type="SMART" id="SM00367">
    <property type="entry name" value="LRR_CC"/>
    <property type="match status" value="2"/>
</dbReference>
<dbReference type="InterPro" id="IPR006553">
    <property type="entry name" value="Leu-rich_rpt_Cys-con_subtyp"/>
</dbReference>
<feature type="domain" description="COI1 F-box" evidence="1">
    <location>
        <begin position="19"/>
        <end position="57"/>
    </location>
</feature>
<keyword evidence="3" id="KW-1185">Reference proteome</keyword>
<reference evidence="2 3" key="1">
    <citation type="journal article" date="2024" name="Plant Biotechnol. J.">
        <title>Dendrobium thyrsiflorum genome and its molecular insights into genes involved in important horticultural traits.</title>
        <authorList>
            <person name="Chen B."/>
            <person name="Wang J.Y."/>
            <person name="Zheng P.J."/>
            <person name="Li K.L."/>
            <person name="Liang Y.M."/>
            <person name="Chen X.F."/>
            <person name="Zhang C."/>
            <person name="Zhao X."/>
            <person name="He X."/>
            <person name="Zhang G.Q."/>
            <person name="Liu Z.J."/>
            <person name="Xu Q."/>
        </authorList>
    </citation>
    <scope>NUCLEOTIDE SEQUENCE [LARGE SCALE GENOMIC DNA]</scope>
    <source>
        <strain evidence="2">GZMU011</strain>
    </source>
</reference>
<evidence type="ECO:0000313" key="3">
    <source>
        <dbReference type="Proteomes" id="UP001552299"/>
    </source>
</evidence>